<organism evidence="1 2">
    <name type="scientific">Candidatus Ordinivivax streblomastigis</name>
    <dbReference type="NCBI Taxonomy" id="2540710"/>
    <lineage>
        <taxon>Bacteria</taxon>
        <taxon>Pseudomonadati</taxon>
        <taxon>Bacteroidota</taxon>
        <taxon>Bacteroidia</taxon>
        <taxon>Bacteroidales</taxon>
        <taxon>Candidatus Ordinivivax</taxon>
    </lineage>
</organism>
<dbReference type="Gene3D" id="1.10.10.10">
    <property type="entry name" value="Winged helix-like DNA-binding domain superfamily/Winged helix DNA-binding domain"/>
    <property type="match status" value="1"/>
</dbReference>
<dbReference type="InterPro" id="IPR019707">
    <property type="entry name" value="DUF2582"/>
</dbReference>
<dbReference type="EMBL" id="SNRX01000077">
    <property type="protein sequence ID" value="KAA6300468.1"/>
    <property type="molecule type" value="Genomic_DNA"/>
</dbReference>
<accession>A0A5M8NVW7</accession>
<dbReference type="Proteomes" id="UP000324575">
    <property type="component" value="Unassembled WGS sequence"/>
</dbReference>
<dbReference type="AlphaFoldDB" id="A0A5M8NVW7"/>
<evidence type="ECO:0000313" key="2">
    <source>
        <dbReference type="Proteomes" id="UP000324575"/>
    </source>
</evidence>
<reference evidence="1 2" key="1">
    <citation type="submission" date="2019-03" db="EMBL/GenBank/DDBJ databases">
        <title>Single cell metagenomics reveals metabolic interactions within the superorganism composed of flagellate Streblomastix strix and complex community of Bacteroidetes bacteria on its surface.</title>
        <authorList>
            <person name="Treitli S.C."/>
            <person name="Kolisko M."/>
            <person name="Husnik F."/>
            <person name="Keeling P."/>
            <person name="Hampl V."/>
        </authorList>
    </citation>
    <scope>NUCLEOTIDE SEQUENCE [LARGE SCALE GENOMIC DNA]</scope>
    <source>
        <strain evidence="1">St1</strain>
    </source>
</reference>
<evidence type="ECO:0000313" key="1">
    <source>
        <dbReference type="EMBL" id="KAA6300468.1"/>
    </source>
</evidence>
<sequence length="74" mass="8668">MLKKDIGINAGVIWRLLFDNGALSVRKIGEFTGYQEKMIFLSLGWLAREDKIRLFEKNDSIQIELKPSFPEIYY</sequence>
<dbReference type="InterPro" id="IPR036388">
    <property type="entry name" value="WH-like_DNA-bd_sf"/>
</dbReference>
<comment type="caution">
    <text evidence="1">The sequence shown here is derived from an EMBL/GenBank/DDBJ whole genome shotgun (WGS) entry which is preliminary data.</text>
</comment>
<dbReference type="Pfam" id="PF10771">
    <property type="entry name" value="DUF2582"/>
    <property type="match status" value="1"/>
</dbReference>
<gene>
    <name evidence="1" type="ORF">EZS26_003379</name>
</gene>
<proteinExistence type="predicted"/>
<name>A0A5M8NVW7_9BACT</name>
<evidence type="ECO:0008006" key="3">
    <source>
        <dbReference type="Google" id="ProtNLM"/>
    </source>
</evidence>
<protein>
    <recommendedName>
        <fullName evidence="3">Winged helix-turn-helix domain-containing protein</fullName>
    </recommendedName>
</protein>